<dbReference type="AlphaFoldDB" id="A0A445JIV7"/>
<evidence type="ECO:0000256" key="1">
    <source>
        <dbReference type="PROSITE-ProRule" id="PRU00285"/>
    </source>
</evidence>
<feature type="compositionally biased region" description="Basic and acidic residues" evidence="2">
    <location>
        <begin position="217"/>
        <end position="231"/>
    </location>
</feature>
<protein>
    <submittedName>
        <fullName evidence="5">Protein RESTRICTED TEV MOVEMENT 2</fullName>
    </submittedName>
</protein>
<evidence type="ECO:0000256" key="2">
    <source>
        <dbReference type="SAM" id="MobiDB-lite"/>
    </source>
</evidence>
<reference evidence="5 6" key="1">
    <citation type="submission" date="2018-09" db="EMBL/GenBank/DDBJ databases">
        <title>A high-quality reference genome of wild soybean provides a powerful tool to mine soybean genomes.</title>
        <authorList>
            <person name="Xie M."/>
            <person name="Chung C.Y.L."/>
            <person name="Li M.-W."/>
            <person name="Wong F.-L."/>
            <person name="Chan T.-F."/>
            <person name="Lam H.-M."/>
        </authorList>
    </citation>
    <scope>NUCLEOTIDE SEQUENCE [LARGE SCALE GENOMIC DNA]</scope>
    <source>
        <strain evidence="6">cv. W05</strain>
        <tissue evidence="5">Hypocotyl of etiolated seedlings</tissue>
    </source>
</reference>
<dbReference type="EMBL" id="QZWG01000008">
    <property type="protein sequence ID" value="RZB98380.1"/>
    <property type="molecule type" value="Genomic_DNA"/>
</dbReference>
<feature type="compositionally biased region" description="Basic and acidic residues" evidence="2">
    <location>
        <begin position="127"/>
        <end position="140"/>
    </location>
</feature>
<evidence type="ECO:0000313" key="5">
    <source>
        <dbReference type="EMBL" id="RZB98380.1"/>
    </source>
</evidence>
<feature type="region of interest" description="Disordered" evidence="2">
    <location>
        <begin position="104"/>
        <end position="243"/>
    </location>
</feature>
<comment type="caution">
    <text evidence="5">The sequence shown here is derived from an EMBL/GenBank/DDBJ whole genome shotgun (WGS) entry which is preliminary data.</text>
</comment>
<name>A0A445JIV7_GLYSO</name>
<gene>
    <name evidence="5" type="ORF">D0Y65_021368</name>
</gene>
<dbReference type="SMR" id="A0A445JIV7"/>
<organism evidence="5 6">
    <name type="scientific">Glycine soja</name>
    <name type="common">Wild soybean</name>
    <dbReference type="NCBI Taxonomy" id="3848"/>
    <lineage>
        <taxon>Eukaryota</taxon>
        <taxon>Viridiplantae</taxon>
        <taxon>Streptophyta</taxon>
        <taxon>Embryophyta</taxon>
        <taxon>Tracheophyta</taxon>
        <taxon>Spermatophyta</taxon>
        <taxon>Magnoliopsida</taxon>
        <taxon>eudicotyledons</taxon>
        <taxon>Gunneridae</taxon>
        <taxon>Pentapetalae</taxon>
        <taxon>rosids</taxon>
        <taxon>fabids</taxon>
        <taxon>Fabales</taxon>
        <taxon>Fabaceae</taxon>
        <taxon>Papilionoideae</taxon>
        <taxon>50 kb inversion clade</taxon>
        <taxon>NPAAA clade</taxon>
        <taxon>indigoferoid/millettioid clade</taxon>
        <taxon>Phaseoleae</taxon>
        <taxon>Glycine</taxon>
        <taxon>Glycine subgen. Soja</taxon>
    </lineage>
</organism>
<dbReference type="PROSITE" id="PS01031">
    <property type="entry name" value="SHSP"/>
    <property type="match status" value="1"/>
</dbReference>
<keyword evidence="3" id="KW-0472">Membrane</keyword>
<sequence>MMEMSTLQSNLNYENCQPKLETKETPESHILLVHLPGYAEDDIGAQFEYDYRRVRVFGGRPLGDNRSIRFNVVYAVPWNCDVNKLKGMFQGEIYSVTMPKVNTSSDFPDQNSPKSSSHGKAQIEVSEEPKSIIESQKQDNETLTLPKAISDSLPQKGEEVISQDAKNRREERFESSEKKRVDRKDTMEESENVSASGKPPQKGKKEHVMDETSFITKSEEDGKGKGEKMEMNDTLDEGNDGKDIIGTSKKKGIKEVATSASHAVTSLVKRFNEEDMMLLYTSATTAIVLALGVYASYKLRFSARQ</sequence>
<proteinExistence type="inferred from homology"/>
<keyword evidence="6" id="KW-1185">Reference proteome</keyword>
<dbReference type="Proteomes" id="UP000289340">
    <property type="component" value="Chromosome 8"/>
</dbReference>
<evidence type="ECO:0000256" key="3">
    <source>
        <dbReference type="SAM" id="Phobius"/>
    </source>
</evidence>
<dbReference type="SUPFAM" id="SSF49764">
    <property type="entry name" value="HSP20-like chaperones"/>
    <property type="match status" value="1"/>
</dbReference>
<keyword evidence="3" id="KW-1133">Transmembrane helix</keyword>
<dbReference type="Gramene" id="XM_028386988.1">
    <property type="protein sequence ID" value="XP_028242789.1"/>
    <property type="gene ID" value="LOC114421167"/>
</dbReference>
<feature type="domain" description="SHSP" evidence="4">
    <location>
        <begin position="11"/>
        <end position="117"/>
    </location>
</feature>
<evidence type="ECO:0000313" key="6">
    <source>
        <dbReference type="Proteomes" id="UP000289340"/>
    </source>
</evidence>
<feature type="transmembrane region" description="Helical" evidence="3">
    <location>
        <begin position="277"/>
        <end position="297"/>
    </location>
</feature>
<dbReference type="Gene3D" id="2.60.40.790">
    <property type="match status" value="1"/>
</dbReference>
<feature type="compositionally biased region" description="Polar residues" evidence="2">
    <location>
        <begin position="104"/>
        <end position="119"/>
    </location>
</feature>
<evidence type="ECO:0000259" key="4">
    <source>
        <dbReference type="PROSITE" id="PS01031"/>
    </source>
</evidence>
<dbReference type="InterPro" id="IPR008978">
    <property type="entry name" value="HSP20-like_chaperone"/>
</dbReference>
<keyword evidence="3" id="KW-0812">Transmembrane</keyword>
<accession>A0A445JIV7</accession>
<dbReference type="InterPro" id="IPR002068">
    <property type="entry name" value="A-crystallin/Hsp20_dom"/>
</dbReference>
<feature type="compositionally biased region" description="Basic and acidic residues" evidence="2">
    <location>
        <begin position="165"/>
        <end position="187"/>
    </location>
</feature>
<comment type="similarity">
    <text evidence="1">Belongs to the small heat shock protein (HSP20) family.</text>
</comment>